<dbReference type="SUPFAM" id="SSF50630">
    <property type="entry name" value="Acid proteases"/>
    <property type="match status" value="1"/>
</dbReference>
<dbReference type="PANTHER" id="PTHR24559">
    <property type="entry name" value="TRANSPOSON TY3-I GAG-POL POLYPROTEIN"/>
    <property type="match status" value="1"/>
</dbReference>
<dbReference type="GO" id="GO:0004190">
    <property type="term" value="F:aspartic-type endopeptidase activity"/>
    <property type="evidence" value="ECO:0007669"/>
    <property type="project" value="InterPro"/>
</dbReference>
<dbReference type="GO" id="GO:0004519">
    <property type="term" value="F:endonuclease activity"/>
    <property type="evidence" value="ECO:0007669"/>
    <property type="project" value="UniProtKB-KW"/>
</dbReference>
<evidence type="ECO:0000313" key="9">
    <source>
        <dbReference type="EMBL" id="KAK3106217.1"/>
    </source>
</evidence>
<dbReference type="InterPro" id="IPR043128">
    <property type="entry name" value="Rev_trsase/Diguanyl_cyclase"/>
</dbReference>
<dbReference type="Gene3D" id="3.10.10.10">
    <property type="entry name" value="HIV Type 1 Reverse Transcriptase, subunit A, domain 1"/>
    <property type="match status" value="1"/>
</dbReference>
<keyword evidence="5" id="KW-0255">Endonuclease</keyword>
<dbReference type="Proteomes" id="UP001186944">
    <property type="component" value="Unassembled WGS sequence"/>
</dbReference>
<evidence type="ECO:0000313" key="10">
    <source>
        <dbReference type="Proteomes" id="UP001186944"/>
    </source>
</evidence>
<evidence type="ECO:0000256" key="5">
    <source>
        <dbReference type="ARBA" id="ARBA00022759"/>
    </source>
</evidence>
<dbReference type="Gene3D" id="3.30.70.270">
    <property type="match status" value="1"/>
</dbReference>
<name>A0AA88YQP5_PINIB</name>
<dbReference type="PROSITE" id="PS50878">
    <property type="entry name" value="RT_POL"/>
    <property type="match status" value="1"/>
</dbReference>
<organism evidence="9 10">
    <name type="scientific">Pinctada imbricata</name>
    <name type="common">Atlantic pearl-oyster</name>
    <name type="synonym">Pinctada martensii</name>
    <dbReference type="NCBI Taxonomy" id="66713"/>
    <lineage>
        <taxon>Eukaryota</taxon>
        <taxon>Metazoa</taxon>
        <taxon>Spiralia</taxon>
        <taxon>Lophotrochozoa</taxon>
        <taxon>Mollusca</taxon>
        <taxon>Bivalvia</taxon>
        <taxon>Autobranchia</taxon>
        <taxon>Pteriomorphia</taxon>
        <taxon>Pterioida</taxon>
        <taxon>Pterioidea</taxon>
        <taxon>Pteriidae</taxon>
        <taxon>Pinctada</taxon>
    </lineage>
</organism>
<reference evidence="9" key="1">
    <citation type="submission" date="2019-08" db="EMBL/GenBank/DDBJ databases">
        <title>The improved chromosome-level genome for the pearl oyster Pinctada fucata martensii using PacBio sequencing and Hi-C.</title>
        <authorList>
            <person name="Zheng Z."/>
        </authorList>
    </citation>
    <scope>NUCLEOTIDE SEQUENCE</scope>
    <source>
        <strain evidence="9">ZZ-2019</strain>
        <tissue evidence="9">Adductor muscle</tissue>
    </source>
</reference>
<dbReference type="GO" id="GO:0006508">
    <property type="term" value="P:proteolysis"/>
    <property type="evidence" value="ECO:0007669"/>
    <property type="project" value="UniProtKB-KW"/>
</dbReference>
<keyword evidence="6" id="KW-0378">Hydrolase</keyword>
<gene>
    <name evidence="9" type="ORF">FSP39_015383</name>
</gene>
<dbReference type="InterPro" id="IPR001641">
    <property type="entry name" value="Spumavirus_A9"/>
</dbReference>
<keyword evidence="1" id="KW-0645">Protease</keyword>
<protein>
    <recommendedName>
        <fullName evidence="8">Reverse transcriptase domain-containing protein</fullName>
    </recommendedName>
</protein>
<comment type="caution">
    <text evidence="9">The sequence shown here is derived from an EMBL/GenBank/DDBJ whole genome shotgun (WGS) entry which is preliminary data.</text>
</comment>
<dbReference type="InterPro" id="IPR021109">
    <property type="entry name" value="Peptidase_aspartic_dom_sf"/>
</dbReference>
<dbReference type="FunFam" id="3.10.10.10:FF:000007">
    <property type="entry name" value="Retrovirus-related Pol polyprotein from transposon 17.6-like Protein"/>
    <property type="match status" value="1"/>
</dbReference>
<keyword evidence="3" id="KW-0548">Nucleotidyltransferase</keyword>
<evidence type="ECO:0000256" key="3">
    <source>
        <dbReference type="ARBA" id="ARBA00022695"/>
    </source>
</evidence>
<keyword evidence="7" id="KW-0695">RNA-directed DNA polymerase</keyword>
<dbReference type="PROSITE" id="PS00141">
    <property type="entry name" value="ASP_PROTEASE"/>
    <property type="match status" value="1"/>
</dbReference>
<dbReference type="CDD" id="cd01647">
    <property type="entry name" value="RT_LTR"/>
    <property type="match status" value="1"/>
</dbReference>
<sequence>MDIEGQSKEISRKWGNGIYIHGKVWETDIEFLVDSGSTVSIVSIQTFDKLTFKTQMSLSDVTVNISDASGNKIHAYGAAYLPITFGISIYHQKFLVCDVAQSAILGQDFMLEHVRKLDFQRLSLLTHDFQEINCWTGAKEEMKCAVMVDQPVNIPSNSGLFIPINVPEASHLTDYGLIETKSLENFPEIHIIPGIVDLNQGKLYINAINTGNEEFTFHRGQTIGTCYAYCDSSPNEEIILACQITDKIIDLPEHLHDLLERSSKFLDDEQKGKLKQILTKYHTVFSKTPEDIGRTNLAQHKINTGTAFPIRQPARCLPFGKREIEKVEIEKMKDRGIIEPSNSPWASNIVLVTKRDGKVRFCVDYRKLNDVTIKDAYPIPRVDDCLDSLAGSKWFSSMDLNSGFWQIGMAPDDKEKTAFITSLGLYQFTVMPFGLANSPSTFERLMENVLRGLQWHECLVYIDDITTPSKTFEEGLERLEHILHSLLGANLKLKPSKCTFFQKEIKFLGHIVFEKGLLPIQRKLERSMNGQYHGQQNK</sequence>
<dbReference type="InterPro" id="IPR001969">
    <property type="entry name" value="Aspartic_peptidase_AS"/>
</dbReference>
<evidence type="ECO:0000256" key="1">
    <source>
        <dbReference type="ARBA" id="ARBA00022670"/>
    </source>
</evidence>
<keyword evidence="10" id="KW-1185">Reference proteome</keyword>
<dbReference type="AlphaFoldDB" id="A0AA88YQP5"/>
<evidence type="ECO:0000256" key="6">
    <source>
        <dbReference type="ARBA" id="ARBA00022801"/>
    </source>
</evidence>
<dbReference type="PANTHER" id="PTHR24559:SF435">
    <property type="entry name" value="RIBONUCLEASE H"/>
    <property type="match status" value="1"/>
</dbReference>
<dbReference type="EMBL" id="VSWD01000003">
    <property type="protein sequence ID" value="KAK3106217.1"/>
    <property type="molecule type" value="Genomic_DNA"/>
</dbReference>
<dbReference type="InterPro" id="IPR053134">
    <property type="entry name" value="RNA-dir_DNA_polymerase"/>
</dbReference>
<dbReference type="SUPFAM" id="SSF56672">
    <property type="entry name" value="DNA/RNA polymerases"/>
    <property type="match status" value="1"/>
</dbReference>
<dbReference type="Pfam" id="PF00078">
    <property type="entry name" value="RVT_1"/>
    <property type="match status" value="1"/>
</dbReference>
<keyword evidence="4" id="KW-0540">Nuclease</keyword>
<evidence type="ECO:0000256" key="4">
    <source>
        <dbReference type="ARBA" id="ARBA00022722"/>
    </source>
</evidence>
<feature type="domain" description="Reverse transcriptase" evidence="8">
    <location>
        <begin position="333"/>
        <end position="512"/>
    </location>
</feature>
<dbReference type="InterPro" id="IPR043502">
    <property type="entry name" value="DNA/RNA_pol_sf"/>
</dbReference>
<evidence type="ECO:0000259" key="8">
    <source>
        <dbReference type="PROSITE" id="PS50878"/>
    </source>
</evidence>
<evidence type="ECO:0000256" key="7">
    <source>
        <dbReference type="ARBA" id="ARBA00022918"/>
    </source>
</evidence>
<evidence type="ECO:0000256" key="2">
    <source>
        <dbReference type="ARBA" id="ARBA00022679"/>
    </source>
</evidence>
<dbReference type="InterPro" id="IPR000477">
    <property type="entry name" value="RT_dom"/>
</dbReference>
<accession>A0AA88YQP5</accession>
<dbReference type="Gene3D" id="2.40.70.10">
    <property type="entry name" value="Acid Proteases"/>
    <property type="match status" value="1"/>
</dbReference>
<keyword evidence="2" id="KW-0808">Transferase</keyword>
<dbReference type="Pfam" id="PF03539">
    <property type="entry name" value="Spuma_A9PTase"/>
    <property type="match status" value="1"/>
</dbReference>
<proteinExistence type="predicted"/>
<dbReference type="GO" id="GO:0003964">
    <property type="term" value="F:RNA-directed DNA polymerase activity"/>
    <property type="evidence" value="ECO:0007669"/>
    <property type="project" value="UniProtKB-KW"/>
</dbReference>